<reference evidence="3" key="1">
    <citation type="journal article" date="2019" name="Int. J. Syst. Evol. Microbiol.">
        <title>The Global Catalogue of Microorganisms (GCM) 10K type strain sequencing project: providing services to taxonomists for standard genome sequencing and annotation.</title>
        <authorList>
            <consortium name="The Broad Institute Genomics Platform"/>
            <consortium name="The Broad Institute Genome Sequencing Center for Infectious Disease"/>
            <person name="Wu L."/>
            <person name="Ma J."/>
        </authorList>
    </citation>
    <scope>NUCLEOTIDE SEQUENCE [LARGE SCALE GENOMIC DNA]</scope>
    <source>
        <strain evidence="3">CGMCC 4.7645</strain>
    </source>
</reference>
<feature type="transmembrane region" description="Helical" evidence="1">
    <location>
        <begin position="77"/>
        <end position="98"/>
    </location>
</feature>
<accession>A0ABW5FRL0</accession>
<dbReference type="RefSeq" id="WP_378265305.1">
    <property type="nucleotide sequence ID" value="NZ_JBHUKR010000007.1"/>
</dbReference>
<dbReference type="EMBL" id="JBHUKR010000007">
    <property type="protein sequence ID" value="MFD2417496.1"/>
    <property type="molecule type" value="Genomic_DNA"/>
</dbReference>
<feature type="transmembrane region" description="Helical" evidence="1">
    <location>
        <begin position="6"/>
        <end position="25"/>
    </location>
</feature>
<keyword evidence="1" id="KW-0812">Transmembrane</keyword>
<sequence>MDTNAYVTFLVVGVILVVIDGQIIYHSGKRFLDKGDRQAGSSMTNLVTVLFHLVVLGVLALMSTIDFPGGSSMAGIIGRVGVMLLVLALAHAITLGVLTRMREEQVAENVKARINAPVQRTSEARVDPITGAEEVRRTSTVDQRMPYTTES</sequence>
<protein>
    <recommendedName>
        <fullName evidence="4">Integral membrane protein</fullName>
    </recommendedName>
</protein>
<evidence type="ECO:0000313" key="2">
    <source>
        <dbReference type="EMBL" id="MFD2417496.1"/>
    </source>
</evidence>
<feature type="transmembrane region" description="Helical" evidence="1">
    <location>
        <begin position="46"/>
        <end position="65"/>
    </location>
</feature>
<proteinExistence type="predicted"/>
<comment type="caution">
    <text evidence="2">The sequence shown here is derived from an EMBL/GenBank/DDBJ whole genome shotgun (WGS) entry which is preliminary data.</text>
</comment>
<name>A0ABW5FRL0_9PSEU</name>
<evidence type="ECO:0000256" key="1">
    <source>
        <dbReference type="SAM" id="Phobius"/>
    </source>
</evidence>
<organism evidence="2 3">
    <name type="scientific">Amycolatopsis pigmentata</name>
    <dbReference type="NCBI Taxonomy" id="450801"/>
    <lineage>
        <taxon>Bacteria</taxon>
        <taxon>Bacillati</taxon>
        <taxon>Actinomycetota</taxon>
        <taxon>Actinomycetes</taxon>
        <taxon>Pseudonocardiales</taxon>
        <taxon>Pseudonocardiaceae</taxon>
        <taxon>Amycolatopsis</taxon>
    </lineage>
</organism>
<gene>
    <name evidence="2" type="ORF">ACFSXZ_14285</name>
</gene>
<evidence type="ECO:0008006" key="4">
    <source>
        <dbReference type="Google" id="ProtNLM"/>
    </source>
</evidence>
<evidence type="ECO:0000313" key="3">
    <source>
        <dbReference type="Proteomes" id="UP001597417"/>
    </source>
</evidence>
<keyword evidence="3" id="KW-1185">Reference proteome</keyword>
<keyword evidence="1" id="KW-0472">Membrane</keyword>
<dbReference type="Proteomes" id="UP001597417">
    <property type="component" value="Unassembled WGS sequence"/>
</dbReference>
<keyword evidence="1" id="KW-1133">Transmembrane helix</keyword>